<dbReference type="GO" id="GO:0005634">
    <property type="term" value="C:nucleus"/>
    <property type="evidence" value="ECO:0007669"/>
    <property type="project" value="UniProtKB-SubCell"/>
</dbReference>
<dbReference type="PANTHER" id="PTHR20426">
    <property type="entry name" value="RIBOSOME BIOGENESIS PROTEIN TSR3 HOMOLOG"/>
    <property type="match status" value="1"/>
</dbReference>
<name>A0A059EYL1_9MICR</name>
<feature type="domain" description="RNase L inhibitor RLI-like possible metal-binding" evidence="8">
    <location>
        <begin position="6"/>
        <end position="25"/>
    </location>
</feature>
<keyword evidence="3 6" id="KW-0698">rRNA processing</keyword>
<comment type="function">
    <text evidence="6">Aminocarboxypropyltransferase that catalyzes the aminocarboxypropyl transfer on pseudouridine at position 1191 (Psi1191) in 18S rRNA. It constitutes the last step in biosynthesis of the hypermodified N1-methyl-N3-(3-amino-3-carboxypropyl) pseudouridine (m1acp3-Psi) conserved in eukaryotic 18S rRNA.</text>
</comment>
<dbReference type="STRING" id="1288291.A0A059EYL1"/>
<feature type="domain" description="16S/18S rRNA aminocarboxypropyltransferase Tsr3 C-terminal" evidence="7">
    <location>
        <begin position="40"/>
        <end position="165"/>
    </location>
</feature>
<dbReference type="GO" id="GO:1904047">
    <property type="term" value="F:S-adenosyl-L-methionine binding"/>
    <property type="evidence" value="ECO:0007669"/>
    <property type="project" value="UniProtKB-UniRule"/>
</dbReference>
<feature type="binding site" evidence="6">
    <location>
        <position position="66"/>
    </location>
    <ligand>
        <name>S-adenosyl-L-methionine</name>
        <dbReference type="ChEBI" id="CHEBI:59789"/>
    </ligand>
</feature>
<dbReference type="InterPro" id="IPR007177">
    <property type="entry name" value="Tsr3_C"/>
</dbReference>
<dbReference type="VEuPathDB" id="MicrosporidiaDB:H312_02798"/>
<comment type="catalytic activity">
    <reaction evidence="6">
        <text>an N(1)-methylpseudouridine in rRNA + S-adenosyl-L-methionine = N(1)-methyl-N(3)-[(3S)-3-amino-3-carboxypropyl]pseudouridine in rRNA + S-methyl-5'-thioadenosine + H(+)</text>
        <dbReference type="Rhea" id="RHEA:63296"/>
        <dbReference type="Rhea" id="RHEA-COMP:11634"/>
        <dbReference type="Rhea" id="RHEA-COMP:16310"/>
        <dbReference type="ChEBI" id="CHEBI:15378"/>
        <dbReference type="ChEBI" id="CHEBI:17509"/>
        <dbReference type="ChEBI" id="CHEBI:59789"/>
        <dbReference type="ChEBI" id="CHEBI:74890"/>
        <dbReference type="ChEBI" id="CHEBI:146234"/>
        <dbReference type="EC" id="2.5.1.157"/>
    </reaction>
</comment>
<dbReference type="NCBIfam" id="NF002621">
    <property type="entry name" value="PRK02287.1"/>
    <property type="match status" value="1"/>
</dbReference>
<keyword evidence="5 6" id="KW-0949">S-adenosyl-L-methionine</keyword>
<evidence type="ECO:0000256" key="3">
    <source>
        <dbReference type="ARBA" id="ARBA00022552"/>
    </source>
</evidence>
<keyword evidence="6" id="KW-0539">Nucleus</keyword>
<comment type="similarity">
    <text evidence="6">Belongs to the TDD superfamily. TSR3 family.</text>
</comment>
<evidence type="ECO:0000256" key="6">
    <source>
        <dbReference type="HAMAP-Rule" id="MF_03146"/>
    </source>
</evidence>
<dbReference type="PANTHER" id="PTHR20426:SF0">
    <property type="entry name" value="18S RRNA AMINOCARBOXYPROPYLTRANSFERASE"/>
    <property type="match status" value="1"/>
</dbReference>
<keyword evidence="10" id="KW-1185">Reference proteome</keyword>
<reference evidence="9 10" key="2">
    <citation type="submission" date="2014-03" db="EMBL/GenBank/DDBJ databases">
        <title>The Genome Sequence of Anncaliia algerae insect isolate PRA339.</title>
        <authorList>
            <consortium name="The Broad Institute Genome Sequencing Platform"/>
            <consortium name="The Broad Institute Genome Sequencing Center for Infectious Disease"/>
            <person name="Cuomo C."/>
            <person name="Becnel J."/>
            <person name="Sanscrainte N."/>
            <person name="Walker B."/>
            <person name="Young S.K."/>
            <person name="Zeng Q."/>
            <person name="Gargeya S."/>
            <person name="Fitzgerald M."/>
            <person name="Haas B."/>
            <person name="Abouelleil A."/>
            <person name="Alvarado L."/>
            <person name="Arachchi H.M."/>
            <person name="Berlin A.M."/>
            <person name="Chapman S.B."/>
            <person name="Dewar J."/>
            <person name="Goldberg J."/>
            <person name="Griggs A."/>
            <person name="Gujja S."/>
            <person name="Hansen M."/>
            <person name="Howarth C."/>
            <person name="Imamovic A."/>
            <person name="Larimer J."/>
            <person name="McCowan C."/>
            <person name="Murphy C."/>
            <person name="Neiman D."/>
            <person name="Pearson M."/>
            <person name="Priest M."/>
            <person name="Roberts A."/>
            <person name="Saif S."/>
            <person name="Shea T."/>
            <person name="Sisk P."/>
            <person name="Sykes S."/>
            <person name="Wortman J."/>
            <person name="Nusbaum C."/>
            <person name="Birren B."/>
        </authorList>
    </citation>
    <scope>NUCLEOTIDE SEQUENCE [LARGE SCALE GENOMIC DNA]</scope>
    <source>
        <strain evidence="9 10">PRA339</strain>
    </source>
</reference>
<dbReference type="HOGENOM" id="CLU_035060_4_1_1"/>
<dbReference type="Proteomes" id="UP000030655">
    <property type="component" value="Unassembled WGS sequence"/>
</dbReference>
<proteinExistence type="inferred from homology"/>
<dbReference type="AlphaFoldDB" id="A0A059EYL1"/>
<feature type="binding site" evidence="6">
    <location>
        <position position="103"/>
    </location>
    <ligand>
        <name>S-adenosyl-L-methionine</name>
        <dbReference type="ChEBI" id="CHEBI:59789"/>
    </ligand>
</feature>
<protein>
    <recommendedName>
        <fullName evidence="6">18S rRNA aminocarboxypropyltransferase</fullName>
        <ecNumber evidence="6">2.5.1.157</ecNumber>
    </recommendedName>
</protein>
<feature type="binding site" evidence="6">
    <location>
        <position position="88"/>
    </location>
    <ligand>
        <name>S-adenosyl-L-methionine</name>
        <dbReference type="ChEBI" id="CHEBI:59789"/>
    </ligand>
</feature>
<gene>
    <name evidence="6" type="primary">TSR3</name>
    <name evidence="9" type="ORF">H312_02798</name>
</gene>
<evidence type="ECO:0000256" key="1">
    <source>
        <dbReference type="ARBA" id="ARBA00022490"/>
    </source>
</evidence>
<reference evidence="10" key="1">
    <citation type="submission" date="2013-02" db="EMBL/GenBank/DDBJ databases">
        <authorList>
            <consortium name="The Broad Institute Genome Sequencing Platform"/>
            <person name="Cuomo C."/>
            <person name="Becnel J."/>
            <person name="Sanscrainte N."/>
            <person name="Walker B."/>
            <person name="Young S.K."/>
            <person name="Zeng Q."/>
            <person name="Gargeya S."/>
            <person name="Fitzgerald M."/>
            <person name="Haas B."/>
            <person name="Abouelleil A."/>
            <person name="Alvarado L."/>
            <person name="Arachchi H.M."/>
            <person name="Berlin A.M."/>
            <person name="Chapman S.B."/>
            <person name="Dewar J."/>
            <person name="Goldberg J."/>
            <person name="Griggs A."/>
            <person name="Gujja S."/>
            <person name="Hansen M."/>
            <person name="Howarth C."/>
            <person name="Imamovic A."/>
            <person name="Larimer J."/>
            <person name="McCowan C."/>
            <person name="Murphy C."/>
            <person name="Neiman D."/>
            <person name="Pearson M."/>
            <person name="Priest M."/>
            <person name="Roberts A."/>
            <person name="Saif S."/>
            <person name="Shea T."/>
            <person name="Sisk P."/>
            <person name="Sykes S."/>
            <person name="Wortman J."/>
            <person name="Nusbaum C."/>
            <person name="Birren B."/>
        </authorList>
    </citation>
    <scope>NUCLEOTIDE SEQUENCE [LARGE SCALE GENOMIC DNA]</scope>
    <source>
        <strain evidence="10">PRA339</strain>
    </source>
</reference>
<dbReference type="OrthoDB" id="10262062at2759"/>
<dbReference type="GO" id="GO:0106388">
    <property type="term" value="F:rRNA small subunit aminocarboxypropyltransferase activity"/>
    <property type="evidence" value="ECO:0007669"/>
    <property type="project" value="UniProtKB-EC"/>
</dbReference>
<evidence type="ECO:0000256" key="2">
    <source>
        <dbReference type="ARBA" id="ARBA00022517"/>
    </source>
</evidence>
<accession>A0A059EYL1</accession>
<dbReference type="HAMAP" id="MF_01116">
    <property type="entry name" value="TSR3"/>
    <property type="match status" value="1"/>
</dbReference>
<evidence type="ECO:0000259" key="7">
    <source>
        <dbReference type="Pfam" id="PF04034"/>
    </source>
</evidence>
<dbReference type="Pfam" id="PF04068">
    <property type="entry name" value="Fer4_RLI"/>
    <property type="match status" value="1"/>
</dbReference>
<dbReference type="GO" id="GO:0005737">
    <property type="term" value="C:cytoplasm"/>
    <property type="evidence" value="ECO:0007669"/>
    <property type="project" value="UniProtKB-SubCell"/>
</dbReference>
<comment type="subcellular location">
    <subcellularLocation>
        <location evidence="6">Cytoplasm</location>
    </subcellularLocation>
    <subcellularLocation>
        <location evidence="6">Nucleus</location>
    </subcellularLocation>
</comment>
<dbReference type="Pfam" id="PF04034">
    <property type="entry name" value="Ribo_biogen_C"/>
    <property type="match status" value="1"/>
</dbReference>
<evidence type="ECO:0000256" key="4">
    <source>
        <dbReference type="ARBA" id="ARBA00022679"/>
    </source>
</evidence>
<evidence type="ECO:0000313" key="10">
    <source>
        <dbReference type="Proteomes" id="UP000030655"/>
    </source>
</evidence>
<evidence type="ECO:0000259" key="8">
    <source>
        <dbReference type="Pfam" id="PF04068"/>
    </source>
</evidence>
<keyword evidence="4 6" id="KW-0808">Transferase</keyword>
<dbReference type="GO" id="GO:0000455">
    <property type="term" value="P:enzyme-directed rRNA pseudouridine synthesis"/>
    <property type="evidence" value="ECO:0007669"/>
    <property type="project" value="UniProtKB-UniRule"/>
</dbReference>
<organism evidence="9 10">
    <name type="scientific">Anncaliia algerae PRA339</name>
    <dbReference type="NCBI Taxonomy" id="1288291"/>
    <lineage>
        <taxon>Eukaryota</taxon>
        <taxon>Fungi</taxon>
        <taxon>Fungi incertae sedis</taxon>
        <taxon>Microsporidia</taxon>
        <taxon>Tubulinosematoidea</taxon>
        <taxon>Tubulinosematidae</taxon>
        <taxon>Anncaliia</taxon>
    </lineage>
</organism>
<evidence type="ECO:0000313" key="9">
    <source>
        <dbReference type="EMBL" id="KCZ79816.1"/>
    </source>
</evidence>
<evidence type="ECO:0000256" key="5">
    <source>
        <dbReference type="ARBA" id="ARBA00022691"/>
    </source>
</evidence>
<keyword evidence="1 6" id="KW-0963">Cytoplasm</keyword>
<dbReference type="InterPro" id="IPR007209">
    <property type="entry name" value="RNaseL-inhib-like_metal-bd_dom"/>
</dbReference>
<feature type="binding site" evidence="6">
    <location>
        <position position="18"/>
    </location>
    <ligand>
        <name>S-adenosyl-L-methionine</name>
        <dbReference type="ChEBI" id="CHEBI:59789"/>
    </ligand>
</feature>
<dbReference type="GO" id="GO:0030490">
    <property type="term" value="P:maturation of SSU-rRNA"/>
    <property type="evidence" value="ECO:0007669"/>
    <property type="project" value="TreeGrafter"/>
</dbReference>
<dbReference type="EMBL" id="KK365228">
    <property type="protein sequence ID" value="KCZ79816.1"/>
    <property type="molecule type" value="Genomic_DNA"/>
</dbReference>
<sequence length="170" mass="19896">MIKKLVLEFGQCDPKRCSAQKLIQLKKCFPSKTLRNFSGIILHPFADKFISKEDSERIEKSGIAVIDCSWAKMNEINHLWNKRNLRKLPFMVSVNPINYGKPYKLNCVEAFAASLFITGFKDDINSIFESFNYYDEFFKINSEVFEEYEKAENSNEILSKEDAYIKKYTK</sequence>
<dbReference type="InterPro" id="IPR022968">
    <property type="entry name" value="Tsr3-like"/>
</dbReference>
<keyword evidence="2 6" id="KW-0690">Ribosome biogenesis</keyword>
<dbReference type="EC" id="2.5.1.157" evidence="6"/>
<comment type="catalytic activity">
    <reaction evidence="6">
        <text>N(1)-methylpseudouridine(1191) in yeast 18S rRNA + S-adenosyl-L-methionine = N(1)-methyl-N(3)-[(3S)-3-amino-3-carboxypropyl]pseudouridine(1191) in yeast 18S rRNA + S-methyl-5'-thioadenosine + H(+)</text>
        <dbReference type="Rhea" id="RHEA:63300"/>
        <dbReference type="Rhea" id="RHEA-COMP:13852"/>
        <dbReference type="Rhea" id="RHEA-COMP:16309"/>
        <dbReference type="ChEBI" id="CHEBI:15378"/>
        <dbReference type="ChEBI" id="CHEBI:17509"/>
        <dbReference type="ChEBI" id="CHEBI:59789"/>
        <dbReference type="ChEBI" id="CHEBI:74890"/>
        <dbReference type="ChEBI" id="CHEBI:146234"/>
    </reaction>
</comment>